<accession>A0A5M3W2F4</accession>
<evidence type="ECO:0000256" key="1">
    <source>
        <dbReference type="SAM" id="MobiDB-lite"/>
    </source>
</evidence>
<feature type="region of interest" description="Disordered" evidence="1">
    <location>
        <begin position="1"/>
        <end position="23"/>
    </location>
</feature>
<dbReference type="EMBL" id="BLAD01000056">
    <property type="protein sequence ID" value="GES02202.1"/>
    <property type="molecule type" value="Genomic_DNA"/>
</dbReference>
<proteinExistence type="predicted"/>
<dbReference type="Proteomes" id="UP000334990">
    <property type="component" value="Unassembled WGS sequence"/>
</dbReference>
<name>A0A5M3W2F4_9ACTN</name>
<dbReference type="AlphaFoldDB" id="A0A5M3W2F4"/>
<organism evidence="2 3">
    <name type="scientific">Acrocarpospora corrugata</name>
    <dbReference type="NCBI Taxonomy" id="35763"/>
    <lineage>
        <taxon>Bacteria</taxon>
        <taxon>Bacillati</taxon>
        <taxon>Actinomycetota</taxon>
        <taxon>Actinomycetes</taxon>
        <taxon>Streptosporangiales</taxon>
        <taxon>Streptosporangiaceae</taxon>
        <taxon>Acrocarpospora</taxon>
    </lineage>
</organism>
<gene>
    <name evidence="2" type="ORF">Acor_42670</name>
</gene>
<comment type="caution">
    <text evidence="2">The sequence shown here is derived from an EMBL/GenBank/DDBJ whole genome shotgun (WGS) entry which is preliminary data.</text>
</comment>
<protein>
    <submittedName>
        <fullName evidence="2">Uncharacterized protein</fullName>
    </submittedName>
</protein>
<sequence length="63" mass="6365">MARAADVVPDEVEAAGQEGDDLVPDAVGVGVAVQQEQGRAAPVALLDEREPDAAGFDPSHAAI</sequence>
<keyword evidence="3" id="KW-1185">Reference proteome</keyword>
<evidence type="ECO:0000313" key="2">
    <source>
        <dbReference type="EMBL" id="GES02202.1"/>
    </source>
</evidence>
<feature type="compositionally biased region" description="Acidic residues" evidence="1">
    <location>
        <begin position="8"/>
        <end position="23"/>
    </location>
</feature>
<reference evidence="2 3" key="1">
    <citation type="submission" date="2019-10" db="EMBL/GenBank/DDBJ databases">
        <title>Whole genome shotgun sequence of Acrocarpospora corrugata NBRC 13972.</title>
        <authorList>
            <person name="Ichikawa N."/>
            <person name="Kimura A."/>
            <person name="Kitahashi Y."/>
            <person name="Komaki H."/>
            <person name="Oguchi A."/>
        </authorList>
    </citation>
    <scope>NUCLEOTIDE SEQUENCE [LARGE SCALE GENOMIC DNA]</scope>
    <source>
        <strain evidence="2 3">NBRC 13972</strain>
    </source>
</reference>
<evidence type="ECO:0000313" key="3">
    <source>
        <dbReference type="Proteomes" id="UP000334990"/>
    </source>
</evidence>